<dbReference type="PANTHER" id="PTHR47972">
    <property type="entry name" value="KINESIN-LIKE PROTEIN KLP-3"/>
    <property type="match status" value="1"/>
</dbReference>
<organism evidence="2 3">
    <name type="scientific">Rhododendron griersonianum</name>
    <dbReference type="NCBI Taxonomy" id="479676"/>
    <lineage>
        <taxon>Eukaryota</taxon>
        <taxon>Viridiplantae</taxon>
        <taxon>Streptophyta</taxon>
        <taxon>Embryophyta</taxon>
        <taxon>Tracheophyta</taxon>
        <taxon>Spermatophyta</taxon>
        <taxon>Magnoliopsida</taxon>
        <taxon>eudicotyledons</taxon>
        <taxon>Gunneridae</taxon>
        <taxon>Pentapetalae</taxon>
        <taxon>asterids</taxon>
        <taxon>Ericales</taxon>
        <taxon>Ericaceae</taxon>
        <taxon>Ericoideae</taxon>
        <taxon>Rhodoreae</taxon>
        <taxon>Rhododendron</taxon>
    </lineage>
</organism>
<proteinExistence type="predicted"/>
<evidence type="ECO:0000313" key="3">
    <source>
        <dbReference type="Proteomes" id="UP000823749"/>
    </source>
</evidence>
<comment type="caution">
    <text evidence="2">The sequence shown here is derived from an EMBL/GenBank/DDBJ whole genome shotgun (WGS) entry which is preliminary data.</text>
</comment>
<dbReference type="EMBL" id="JACTNZ010000002">
    <property type="protein sequence ID" value="KAG5560060.1"/>
    <property type="molecule type" value="Genomic_DNA"/>
</dbReference>
<sequence>MFGNIRVFCRCRILSKTKVAARHAIVVDFDAAKDGKLGILTGGSTKKKFSFDRVYIPEDDQGFDHLKKLSEWVVDDRVRPSVIGARFGAFLDLSLPKHDHALLLSLVEHYDVSERCVVFNDVKLHFGLEDVWHIKGLPVDGETVTGVEGNPIQLSEEYLGDNLYEGNRGAIKLDTLKKQIPEGTR</sequence>
<keyword evidence="3" id="KW-1185">Reference proteome</keyword>
<dbReference type="PANTHER" id="PTHR47972:SF18">
    <property type="entry name" value="KINESIN-LIKE PROTEIN KIN-14R"/>
    <property type="match status" value="1"/>
</dbReference>
<protein>
    <recommendedName>
        <fullName evidence="1">DUF7745 domain-containing protein</fullName>
    </recommendedName>
</protein>
<name>A0AAV6L5W7_9ERIC</name>
<accession>A0AAV6L5W7</accession>
<dbReference type="Gene3D" id="3.40.850.10">
    <property type="entry name" value="Kinesin motor domain"/>
    <property type="match status" value="1"/>
</dbReference>
<dbReference type="GO" id="GO:0003777">
    <property type="term" value="F:microtubule motor activity"/>
    <property type="evidence" value="ECO:0007669"/>
    <property type="project" value="InterPro"/>
</dbReference>
<dbReference type="GO" id="GO:0015630">
    <property type="term" value="C:microtubule cytoskeleton"/>
    <property type="evidence" value="ECO:0007669"/>
    <property type="project" value="TreeGrafter"/>
</dbReference>
<dbReference type="Proteomes" id="UP000823749">
    <property type="component" value="Chromosome 2"/>
</dbReference>
<dbReference type="Pfam" id="PF24924">
    <property type="entry name" value="DUF7745"/>
    <property type="match status" value="1"/>
</dbReference>
<dbReference type="InterPro" id="IPR027640">
    <property type="entry name" value="Kinesin-like_fam"/>
</dbReference>
<dbReference type="GO" id="GO:0008017">
    <property type="term" value="F:microtubule binding"/>
    <property type="evidence" value="ECO:0007669"/>
    <property type="project" value="TreeGrafter"/>
</dbReference>
<dbReference type="GO" id="GO:0007018">
    <property type="term" value="P:microtubule-based movement"/>
    <property type="evidence" value="ECO:0007669"/>
    <property type="project" value="InterPro"/>
</dbReference>
<evidence type="ECO:0000259" key="1">
    <source>
        <dbReference type="Pfam" id="PF24924"/>
    </source>
</evidence>
<dbReference type="InterPro" id="IPR036961">
    <property type="entry name" value="Kinesin_motor_dom_sf"/>
</dbReference>
<gene>
    <name evidence="2" type="ORF">RHGRI_003373</name>
</gene>
<evidence type="ECO:0000313" key="2">
    <source>
        <dbReference type="EMBL" id="KAG5560060.1"/>
    </source>
</evidence>
<dbReference type="AlphaFoldDB" id="A0AAV6L5W7"/>
<reference evidence="2" key="1">
    <citation type="submission" date="2020-08" db="EMBL/GenBank/DDBJ databases">
        <title>Plant Genome Project.</title>
        <authorList>
            <person name="Zhang R.-G."/>
        </authorList>
    </citation>
    <scope>NUCLEOTIDE SEQUENCE</scope>
    <source>
        <strain evidence="2">WSP0</strain>
        <tissue evidence="2">Leaf</tissue>
    </source>
</reference>
<feature type="domain" description="DUF7745" evidence="1">
    <location>
        <begin position="79"/>
        <end position="144"/>
    </location>
</feature>
<dbReference type="InterPro" id="IPR056647">
    <property type="entry name" value="DUF7745"/>
</dbReference>